<dbReference type="EMBL" id="LN483077">
    <property type="protein sequence ID" value="CEA05254.1"/>
    <property type="molecule type" value="Genomic_DNA"/>
</dbReference>
<name>A0A078MG12_9BACL</name>
<dbReference type="PANTHER" id="PTHR34822">
    <property type="entry name" value="GRPB DOMAIN PROTEIN (AFU_ORTHOLOGUE AFUA_1G01530)"/>
    <property type="match status" value="1"/>
</dbReference>
<dbReference type="InterPro" id="IPR007344">
    <property type="entry name" value="GrpB/CoaE"/>
</dbReference>
<dbReference type="PATRIC" id="fig|1461583.4.peg.2284"/>
<proteinExistence type="predicted"/>
<accession>A0A078MG12</accession>
<reference evidence="1" key="1">
    <citation type="submission" date="2014-07" db="EMBL/GenBank/DDBJ databases">
        <authorList>
            <person name="Urmite Genomes Urmite Genomes"/>
        </authorList>
    </citation>
    <scope>NUCLEOTIDE SEQUENCE</scope>
    <source>
        <strain evidence="1">13S34_air</strain>
    </source>
</reference>
<dbReference type="AlphaFoldDB" id="A0A078MG12"/>
<dbReference type="InterPro" id="IPR043519">
    <property type="entry name" value="NT_sf"/>
</dbReference>
<sequence>MLELGLKGDEIRVVPHQAGWHEAFLAVQQQIVQATGLAANRIAHIGSTAVEAIEAKPIIDIMVGVDTLADVPTSFFDACKAIGFYRLRVVRENEMILARFVDTTFAVKTYIIHLVAYKGEKWQDFMIFRDELRASATLRAEYEALKKAYIAKFDGNIVGYTEHKEAFVKRVVQEGKDKL</sequence>
<dbReference type="HOGENOM" id="CLU_086407_4_1_9"/>
<dbReference type="PANTHER" id="PTHR34822:SF1">
    <property type="entry name" value="GRPB FAMILY PROTEIN"/>
    <property type="match status" value="1"/>
</dbReference>
<keyword evidence="1" id="KW-0808">Transferase</keyword>
<organism evidence="1">
    <name type="scientific">Metalysinibacillus saudimassiliensis</name>
    <dbReference type="NCBI Taxonomy" id="1461583"/>
    <lineage>
        <taxon>Bacteria</taxon>
        <taxon>Bacillati</taxon>
        <taxon>Bacillota</taxon>
        <taxon>Bacilli</taxon>
        <taxon>Bacillales</taxon>
        <taxon>Caryophanaceae</taxon>
        <taxon>Metalysinibacillus</taxon>
    </lineage>
</organism>
<gene>
    <name evidence="1" type="ORF">BN1050_02369</name>
</gene>
<protein>
    <submittedName>
        <fullName evidence="1">Dephospho-CoA kinase/protein folding accessory domain-containing protein</fullName>
    </submittedName>
</protein>
<evidence type="ECO:0000313" key="1">
    <source>
        <dbReference type="EMBL" id="CEA05254.1"/>
    </source>
</evidence>
<dbReference type="SUPFAM" id="SSF81301">
    <property type="entry name" value="Nucleotidyltransferase"/>
    <property type="match status" value="1"/>
</dbReference>
<dbReference type="Pfam" id="PF04229">
    <property type="entry name" value="GrpB"/>
    <property type="match status" value="1"/>
</dbReference>
<keyword evidence="1" id="KW-0418">Kinase</keyword>
<dbReference type="GO" id="GO:0016301">
    <property type="term" value="F:kinase activity"/>
    <property type="evidence" value="ECO:0007669"/>
    <property type="project" value="UniProtKB-KW"/>
</dbReference>
<dbReference type="Gene3D" id="3.30.460.10">
    <property type="entry name" value="Beta Polymerase, domain 2"/>
    <property type="match status" value="1"/>
</dbReference>